<sequence>MYKKRFLEVILLRFCQKQEVITFTYRFKYNTVDYNPLLLPDKLYIDLTE</sequence>
<accession>A0A316DRR2</accession>
<organism evidence="1 2">
    <name type="scientific">Maribacter polysiphoniae</name>
    <dbReference type="NCBI Taxonomy" id="429344"/>
    <lineage>
        <taxon>Bacteria</taxon>
        <taxon>Pseudomonadati</taxon>
        <taxon>Bacteroidota</taxon>
        <taxon>Flavobacteriia</taxon>
        <taxon>Flavobacteriales</taxon>
        <taxon>Flavobacteriaceae</taxon>
        <taxon>Maribacter</taxon>
    </lineage>
</organism>
<reference evidence="1 2" key="1">
    <citation type="submission" date="2018-05" db="EMBL/GenBank/DDBJ databases">
        <title>Genomic Encyclopedia of Archaeal and Bacterial Type Strains, Phase II (KMG-II): from individual species to whole genera.</title>
        <authorList>
            <person name="Goeker M."/>
        </authorList>
    </citation>
    <scope>NUCLEOTIDE SEQUENCE [LARGE SCALE GENOMIC DNA]</scope>
    <source>
        <strain evidence="1 2">DSM 23514</strain>
    </source>
</reference>
<comment type="caution">
    <text evidence="1">The sequence shown here is derived from an EMBL/GenBank/DDBJ whole genome shotgun (WGS) entry which is preliminary data.</text>
</comment>
<protein>
    <submittedName>
        <fullName evidence="1">Uncharacterized protein</fullName>
    </submittedName>
</protein>
<evidence type="ECO:0000313" key="2">
    <source>
        <dbReference type="Proteomes" id="UP000245667"/>
    </source>
</evidence>
<dbReference type="EMBL" id="QGGQ01000014">
    <property type="protein sequence ID" value="PWK20168.1"/>
    <property type="molecule type" value="Genomic_DNA"/>
</dbReference>
<name>A0A316DRR2_9FLAO</name>
<proteinExistence type="predicted"/>
<dbReference type="Proteomes" id="UP000245667">
    <property type="component" value="Unassembled WGS sequence"/>
</dbReference>
<gene>
    <name evidence="1" type="ORF">LX92_04111</name>
</gene>
<evidence type="ECO:0000313" key="1">
    <source>
        <dbReference type="EMBL" id="PWK20168.1"/>
    </source>
</evidence>
<dbReference type="AlphaFoldDB" id="A0A316DRR2"/>